<gene>
    <name evidence="1" type="ORF">FHW16_000697</name>
</gene>
<comment type="caution">
    <text evidence="1">The sequence shown here is derived from an EMBL/GenBank/DDBJ whole genome shotgun (WGS) entry which is preliminary data.</text>
</comment>
<accession>A0A839EFF0</accession>
<sequence length="57" mass="6228">MYRNSGSWFDKLTMREMGGCKPIISRSEFDSLTSSLSLMVSLSNRGLDGGLPKLAEG</sequence>
<evidence type="ECO:0000313" key="1">
    <source>
        <dbReference type="EMBL" id="MBA8877015.1"/>
    </source>
</evidence>
<dbReference type="Proteomes" id="UP000549052">
    <property type="component" value="Unassembled WGS sequence"/>
</dbReference>
<keyword evidence="2" id="KW-1185">Reference proteome</keyword>
<protein>
    <submittedName>
        <fullName evidence="1">Uncharacterized protein</fullName>
    </submittedName>
</protein>
<dbReference type="AlphaFoldDB" id="A0A839EFF0"/>
<evidence type="ECO:0000313" key="2">
    <source>
        <dbReference type="Proteomes" id="UP000549052"/>
    </source>
</evidence>
<reference evidence="1 2" key="1">
    <citation type="submission" date="2020-07" db="EMBL/GenBank/DDBJ databases">
        <title>Genomic Encyclopedia of Type Strains, Phase IV (KMG-V): Genome sequencing to study the core and pangenomes of soil and plant-associated prokaryotes.</title>
        <authorList>
            <person name="Whitman W."/>
        </authorList>
    </citation>
    <scope>NUCLEOTIDE SEQUENCE [LARGE SCALE GENOMIC DNA]</scope>
    <source>
        <strain evidence="1 2">AN3</strain>
    </source>
</reference>
<name>A0A839EFF0_9HYPH</name>
<organism evidence="1 2">
    <name type="scientific">Phyllobacterium myrsinacearum</name>
    <dbReference type="NCBI Taxonomy" id="28101"/>
    <lineage>
        <taxon>Bacteria</taxon>
        <taxon>Pseudomonadati</taxon>
        <taxon>Pseudomonadota</taxon>
        <taxon>Alphaproteobacteria</taxon>
        <taxon>Hyphomicrobiales</taxon>
        <taxon>Phyllobacteriaceae</taxon>
        <taxon>Phyllobacterium</taxon>
    </lineage>
</organism>
<dbReference type="EMBL" id="JACGXN010000001">
    <property type="protein sequence ID" value="MBA8877015.1"/>
    <property type="molecule type" value="Genomic_DNA"/>
</dbReference>
<proteinExistence type="predicted"/>